<name>A0A1I3W5L6_9ACTN</name>
<feature type="region of interest" description="Disordered" evidence="1">
    <location>
        <begin position="329"/>
        <end position="357"/>
    </location>
</feature>
<evidence type="ECO:0000256" key="2">
    <source>
        <dbReference type="SAM" id="Phobius"/>
    </source>
</evidence>
<keyword evidence="2" id="KW-0812">Transmembrane</keyword>
<accession>A0A1I3W5L6</accession>
<feature type="transmembrane region" description="Helical" evidence="2">
    <location>
        <begin position="218"/>
        <end position="235"/>
    </location>
</feature>
<feature type="transmembrane region" description="Helical" evidence="2">
    <location>
        <begin position="43"/>
        <end position="64"/>
    </location>
</feature>
<feature type="transmembrane region" description="Helical" evidence="2">
    <location>
        <begin position="120"/>
        <end position="143"/>
    </location>
</feature>
<keyword evidence="2" id="KW-1133">Transmembrane helix</keyword>
<feature type="transmembrane region" description="Helical" evidence="2">
    <location>
        <begin position="71"/>
        <end position="89"/>
    </location>
</feature>
<dbReference type="RefSeq" id="WP_093888971.1">
    <property type="nucleotide sequence ID" value="NZ_FOQY01000015.1"/>
</dbReference>
<feature type="transmembrane region" description="Helical" evidence="2">
    <location>
        <begin position="155"/>
        <end position="176"/>
    </location>
</feature>
<keyword evidence="4" id="KW-1185">Reference proteome</keyword>
<dbReference type="AlphaFoldDB" id="A0A1I3W5L6"/>
<keyword evidence="2" id="KW-0472">Membrane</keyword>
<protein>
    <submittedName>
        <fullName evidence="3">Uncharacterized protein</fullName>
    </submittedName>
</protein>
<gene>
    <name evidence="3" type="ORF">SAMN05216275_115155</name>
</gene>
<feature type="transmembrane region" description="Helical" evidence="2">
    <location>
        <begin position="241"/>
        <end position="261"/>
    </location>
</feature>
<feature type="transmembrane region" description="Helical" evidence="2">
    <location>
        <begin position="273"/>
        <end position="294"/>
    </location>
</feature>
<sequence length="357" mass="37326">MTRIPVPVERPGLTRRIAPAVGLFLLAPLVGEYLLGNIPTSEIAGVLFLAPMYGGGAILIREVVRRTGRGWPSILVLGAAYGLLEAGLLDQSLFNPSFIEDHDFQTGASVPALGISGNNALAFVGGHAIWSIGAPIAVVEALVPRRGTTPWLGGPGLAVTCVVFVLGSAALFYGLYEESGFLASTPQRVGTVAVLAVLIGVAFALGRRPRPAVDRRAPNPWLVGVAGTVAAGLFFSRPENWWGVAMGLGLVTVMTVVTIRWSRCDGWGPAHRLALAGGALSAYCWGGFVLLSLMDAASTVNLIGQALLVLGVVALLFTAGRITRNTLRKRGSGHVAGPGDHSSPRSRADRASDSRRV</sequence>
<feature type="transmembrane region" description="Helical" evidence="2">
    <location>
        <begin position="300"/>
        <end position="320"/>
    </location>
</feature>
<proteinExistence type="predicted"/>
<feature type="compositionally biased region" description="Basic and acidic residues" evidence="1">
    <location>
        <begin position="342"/>
        <end position="357"/>
    </location>
</feature>
<reference evidence="4" key="1">
    <citation type="submission" date="2016-10" db="EMBL/GenBank/DDBJ databases">
        <authorList>
            <person name="Varghese N."/>
            <person name="Submissions S."/>
        </authorList>
    </citation>
    <scope>NUCLEOTIDE SEQUENCE [LARGE SCALE GENOMIC DNA]</scope>
    <source>
        <strain evidence="4">CGMCC 4.2126</strain>
    </source>
</reference>
<organism evidence="3 4">
    <name type="scientific">Streptosporangium canum</name>
    <dbReference type="NCBI Taxonomy" id="324952"/>
    <lineage>
        <taxon>Bacteria</taxon>
        <taxon>Bacillati</taxon>
        <taxon>Actinomycetota</taxon>
        <taxon>Actinomycetes</taxon>
        <taxon>Streptosporangiales</taxon>
        <taxon>Streptosporangiaceae</taxon>
        <taxon>Streptosporangium</taxon>
    </lineage>
</organism>
<dbReference type="EMBL" id="FOQY01000015">
    <property type="protein sequence ID" value="SFK01776.1"/>
    <property type="molecule type" value="Genomic_DNA"/>
</dbReference>
<dbReference type="Proteomes" id="UP000199111">
    <property type="component" value="Unassembled WGS sequence"/>
</dbReference>
<evidence type="ECO:0000256" key="1">
    <source>
        <dbReference type="SAM" id="MobiDB-lite"/>
    </source>
</evidence>
<feature type="transmembrane region" description="Helical" evidence="2">
    <location>
        <begin position="12"/>
        <end position="31"/>
    </location>
</feature>
<evidence type="ECO:0000313" key="4">
    <source>
        <dbReference type="Proteomes" id="UP000199111"/>
    </source>
</evidence>
<feature type="transmembrane region" description="Helical" evidence="2">
    <location>
        <begin position="188"/>
        <end position="206"/>
    </location>
</feature>
<evidence type="ECO:0000313" key="3">
    <source>
        <dbReference type="EMBL" id="SFK01776.1"/>
    </source>
</evidence>
<dbReference type="GeneID" id="96300253"/>